<gene>
    <name evidence="1" type="ORF">rsdtw13_11900</name>
</gene>
<proteinExistence type="predicted"/>
<evidence type="ECO:0000313" key="1">
    <source>
        <dbReference type="EMBL" id="GKX65932.1"/>
    </source>
</evidence>
<name>A0ACB5R9S3_9CLOT</name>
<evidence type="ECO:0000313" key="2">
    <source>
        <dbReference type="Proteomes" id="UP001058074"/>
    </source>
</evidence>
<protein>
    <submittedName>
        <fullName evidence="1">N-acetyltransferase</fullName>
    </submittedName>
</protein>
<comment type="caution">
    <text evidence="1">The sequence shown here is derived from an EMBL/GenBank/DDBJ whole genome shotgun (WGS) entry which is preliminary data.</text>
</comment>
<organism evidence="1 2">
    <name type="scientific">Inconstantimicrobium mannanitabidum</name>
    <dbReference type="NCBI Taxonomy" id="1604901"/>
    <lineage>
        <taxon>Bacteria</taxon>
        <taxon>Bacillati</taxon>
        <taxon>Bacillota</taxon>
        <taxon>Clostridia</taxon>
        <taxon>Eubacteriales</taxon>
        <taxon>Clostridiaceae</taxon>
        <taxon>Inconstantimicrobium</taxon>
    </lineage>
</organism>
<reference evidence="1" key="1">
    <citation type="journal article" date="2025" name="Int. J. Syst. Evol. Microbiol.">
        <title>Inconstantimicrobium mannanitabidum sp. nov., a novel member of the family Clostridiaceae isolated from anoxic soil under the treatment of reductive soil disinfestation.</title>
        <authorList>
            <person name="Ueki A."/>
            <person name="Tonouchi A."/>
            <person name="Honma S."/>
            <person name="Kaku N."/>
            <person name="Ueki K."/>
        </authorList>
    </citation>
    <scope>NUCLEOTIDE SEQUENCE</scope>
    <source>
        <strain evidence="1">TW13</strain>
    </source>
</reference>
<dbReference type="Proteomes" id="UP001058074">
    <property type="component" value="Unassembled WGS sequence"/>
</dbReference>
<sequence>MYQYYKGLIIREGGDGLKSDVIKKMYAEVGLVSSNQPQWQDEKYEICFKNSSWVFTVWDNEDMIAMVRVVSDKVMTATIQDLAVKEAYRGRGIGKKLVSLCLQKLPHGNWWVHTTPENYDFYKKCGFELSQISESSTLTYMGFTKARLEGHR</sequence>
<dbReference type="EMBL" id="BROD01000001">
    <property type="protein sequence ID" value="GKX65932.1"/>
    <property type="molecule type" value="Genomic_DNA"/>
</dbReference>
<accession>A0ACB5R9S3</accession>
<keyword evidence="2" id="KW-1185">Reference proteome</keyword>